<reference evidence="2" key="1">
    <citation type="submission" date="2020-02" db="EMBL/GenBank/DDBJ databases">
        <authorList>
            <person name="Meier V. D."/>
        </authorList>
    </citation>
    <scope>NUCLEOTIDE SEQUENCE</scope>
    <source>
        <strain evidence="2">AVDCRST_MAG55</strain>
    </source>
</reference>
<gene>
    <name evidence="2" type="ORF">AVDCRST_MAG55-1834</name>
</gene>
<feature type="non-terminal residue" evidence="2">
    <location>
        <position position="1"/>
    </location>
</feature>
<feature type="compositionally biased region" description="Basic residues" evidence="1">
    <location>
        <begin position="1"/>
        <end position="10"/>
    </location>
</feature>
<accession>A0A6J4PLB6</accession>
<name>A0A6J4PLB6_9ACTN</name>
<feature type="compositionally biased region" description="Low complexity" evidence="1">
    <location>
        <begin position="25"/>
        <end position="36"/>
    </location>
</feature>
<feature type="compositionally biased region" description="Basic and acidic residues" evidence="1">
    <location>
        <begin position="11"/>
        <end position="23"/>
    </location>
</feature>
<proteinExistence type="predicted"/>
<sequence>DRLRMGARRPGRGERVGQRDRRPSRAPAARVRPLLL</sequence>
<feature type="region of interest" description="Disordered" evidence="1">
    <location>
        <begin position="1"/>
        <end position="36"/>
    </location>
</feature>
<organism evidence="2">
    <name type="scientific">uncultured Rubrobacteraceae bacterium</name>
    <dbReference type="NCBI Taxonomy" id="349277"/>
    <lineage>
        <taxon>Bacteria</taxon>
        <taxon>Bacillati</taxon>
        <taxon>Actinomycetota</taxon>
        <taxon>Rubrobacteria</taxon>
        <taxon>Rubrobacterales</taxon>
        <taxon>Rubrobacteraceae</taxon>
        <taxon>environmental samples</taxon>
    </lineage>
</organism>
<protein>
    <submittedName>
        <fullName evidence="2">Uncharacterized protein</fullName>
    </submittedName>
</protein>
<evidence type="ECO:0000313" key="2">
    <source>
        <dbReference type="EMBL" id="CAA9418607.1"/>
    </source>
</evidence>
<evidence type="ECO:0000256" key="1">
    <source>
        <dbReference type="SAM" id="MobiDB-lite"/>
    </source>
</evidence>
<dbReference type="AlphaFoldDB" id="A0A6J4PLB6"/>
<dbReference type="EMBL" id="CADCUZ010000080">
    <property type="protein sequence ID" value="CAA9418607.1"/>
    <property type="molecule type" value="Genomic_DNA"/>
</dbReference>
<feature type="non-terminal residue" evidence="2">
    <location>
        <position position="36"/>
    </location>
</feature>